<dbReference type="InterPro" id="IPR012349">
    <property type="entry name" value="Split_barrel_FMN-bd"/>
</dbReference>
<accession>A0AAE6MHW9</accession>
<dbReference type="Proteomes" id="UP000663940">
    <property type="component" value="Chromosome"/>
</dbReference>
<dbReference type="Proteomes" id="UP000250557">
    <property type="component" value="Chromosome"/>
</dbReference>
<sequence>MAKELNAERITQLLSEQIVGRIGCHADGVTYIVPVTYVYDGEFIYAHSKEGMKTTIMNKNPDVCFQVDEILNLATWWSVVIWGRFEEIHGDEREKAIKLLIEKIMTLLEERRSLPAHGAIEHAQAAAVREAIWYRIRIINKTGRYEIN</sequence>
<dbReference type="RefSeq" id="WP_112653672.1">
    <property type="nucleotide sequence ID" value="NZ_CP043451.1"/>
</dbReference>
<proteinExistence type="predicted"/>
<reference evidence="1 3" key="1">
    <citation type="submission" date="2019-08" db="EMBL/GenBank/DDBJ databases">
        <title>Comparative genome analysis confer to the adaptation heavy metal polluted environment.</title>
        <authorList>
            <person name="Li Y."/>
        </authorList>
    </citation>
    <scope>NUCLEOTIDE SEQUENCE [LARGE SCALE GENOMIC DNA]</scope>
    <source>
        <strain evidence="1 3">P2</strain>
    </source>
</reference>
<dbReference type="AlphaFoldDB" id="A0AAE6MHW9"/>
<dbReference type="EMBL" id="CP043451">
    <property type="protein sequence ID" value="QEM03592.1"/>
    <property type="molecule type" value="Genomic_DNA"/>
</dbReference>
<name>A0AAE6MHW9_9SPHI</name>
<reference evidence="2 4" key="2">
    <citation type="submission" date="2021-03" db="EMBL/GenBank/DDBJ databases">
        <title>Mucilaginibacter strains isolated from gold and copper mining confer multi heavy-metal resistance.</title>
        <authorList>
            <person name="Li Y."/>
        </authorList>
    </citation>
    <scope>NUCLEOTIDE SEQUENCE [LARGE SCALE GENOMIC DNA]</scope>
    <source>
        <strain evidence="2 4">P2-4</strain>
    </source>
</reference>
<evidence type="ECO:0000313" key="3">
    <source>
        <dbReference type="Proteomes" id="UP000250557"/>
    </source>
</evidence>
<evidence type="ECO:0000313" key="2">
    <source>
        <dbReference type="EMBL" id="QTE47642.1"/>
    </source>
</evidence>
<dbReference type="EMBL" id="CP071880">
    <property type="protein sequence ID" value="QTE47642.1"/>
    <property type="molecule type" value="Genomic_DNA"/>
</dbReference>
<evidence type="ECO:0000313" key="1">
    <source>
        <dbReference type="EMBL" id="QEM03592.1"/>
    </source>
</evidence>
<keyword evidence="4" id="KW-1185">Reference proteome</keyword>
<dbReference type="Gene3D" id="2.30.110.10">
    <property type="entry name" value="Electron Transport, Fmn-binding Protein, Chain A"/>
    <property type="match status" value="1"/>
</dbReference>
<gene>
    <name evidence="1" type="ORF">DIU31_008710</name>
    <name evidence="2" type="ORF">J3L21_18940</name>
</gene>
<dbReference type="PANTHER" id="PTHR34071">
    <property type="entry name" value="5-NITROIMIDAZOLE ANTIBIOTICS RESISTANCE PROTEIN, NIMA-FAMILY-RELATED PROTEIN-RELATED"/>
    <property type="match status" value="1"/>
</dbReference>
<organism evidence="1 3">
    <name type="scientific">Mucilaginibacter rubeus</name>
    <dbReference type="NCBI Taxonomy" id="2027860"/>
    <lineage>
        <taxon>Bacteria</taxon>
        <taxon>Pseudomonadati</taxon>
        <taxon>Bacteroidota</taxon>
        <taxon>Sphingobacteriia</taxon>
        <taxon>Sphingobacteriales</taxon>
        <taxon>Sphingobacteriaceae</taxon>
        <taxon>Mucilaginibacter</taxon>
    </lineage>
</organism>
<evidence type="ECO:0000313" key="4">
    <source>
        <dbReference type="Proteomes" id="UP000663940"/>
    </source>
</evidence>
<protein>
    <submittedName>
        <fullName evidence="1">Pyridoxamine 5'-phosphate oxidase family protein</fullName>
    </submittedName>
</protein>
<dbReference type="InterPro" id="IPR024747">
    <property type="entry name" value="Pyridox_Oxase-rel"/>
</dbReference>
<dbReference type="Pfam" id="PF12900">
    <property type="entry name" value="Pyridox_ox_2"/>
    <property type="match status" value="1"/>
</dbReference>
<dbReference type="PANTHER" id="PTHR34071:SF2">
    <property type="entry name" value="FLAVIN-NUCLEOTIDE-BINDING PROTEIN"/>
    <property type="match status" value="1"/>
</dbReference>
<dbReference type="SUPFAM" id="SSF50475">
    <property type="entry name" value="FMN-binding split barrel"/>
    <property type="match status" value="1"/>
</dbReference>